<name>R7S5S4_PUNST</name>
<feature type="compositionally biased region" description="Low complexity" evidence="1">
    <location>
        <begin position="58"/>
        <end position="82"/>
    </location>
</feature>
<reference evidence="3" key="1">
    <citation type="journal article" date="2012" name="Science">
        <title>The Paleozoic origin of enzymatic lignin decomposition reconstructed from 31 fungal genomes.</title>
        <authorList>
            <person name="Floudas D."/>
            <person name="Binder M."/>
            <person name="Riley R."/>
            <person name="Barry K."/>
            <person name="Blanchette R.A."/>
            <person name="Henrissat B."/>
            <person name="Martinez A.T."/>
            <person name="Otillar R."/>
            <person name="Spatafora J.W."/>
            <person name="Yadav J.S."/>
            <person name="Aerts A."/>
            <person name="Benoit I."/>
            <person name="Boyd A."/>
            <person name="Carlson A."/>
            <person name="Copeland A."/>
            <person name="Coutinho P.M."/>
            <person name="de Vries R.P."/>
            <person name="Ferreira P."/>
            <person name="Findley K."/>
            <person name="Foster B."/>
            <person name="Gaskell J."/>
            <person name="Glotzer D."/>
            <person name="Gorecki P."/>
            <person name="Heitman J."/>
            <person name="Hesse C."/>
            <person name="Hori C."/>
            <person name="Igarashi K."/>
            <person name="Jurgens J.A."/>
            <person name="Kallen N."/>
            <person name="Kersten P."/>
            <person name="Kohler A."/>
            <person name="Kuees U."/>
            <person name="Kumar T.K.A."/>
            <person name="Kuo A."/>
            <person name="LaButti K."/>
            <person name="Larrondo L.F."/>
            <person name="Lindquist E."/>
            <person name="Ling A."/>
            <person name="Lombard V."/>
            <person name="Lucas S."/>
            <person name="Lundell T."/>
            <person name="Martin R."/>
            <person name="McLaughlin D.J."/>
            <person name="Morgenstern I."/>
            <person name="Morin E."/>
            <person name="Murat C."/>
            <person name="Nagy L.G."/>
            <person name="Nolan M."/>
            <person name="Ohm R.A."/>
            <person name="Patyshakuliyeva A."/>
            <person name="Rokas A."/>
            <person name="Ruiz-Duenas F.J."/>
            <person name="Sabat G."/>
            <person name="Salamov A."/>
            <person name="Samejima M."/>
            <person name="Schmutz J."/>
            <person name="Slot J.C."/>
            <person name="St John F."/>
            <person name="Stenlid J."/>
            <person name="Sun H."/>
            <person name="Sun S."/>
            <person name="Syed K."/>
            <person name="Tsang A."/>
            <person name="Wiebenga A."/>
            <person name="Young D."/>
            <person name="Pisabarro A."/>
            <person name="Eastwood D.C."/>
            <person name="Martin F."/>
            <person name="Cullen D."/>
            <person name="Grigoriev I.V."/>
            <person name="Hibbett D.S."/>
        </authorList>
    </citation>
    <scope>NUCLEOTIDE SEQUENCE [LARGE SCALE GENOMIC DNA]</scope>
    <source>
        <strain evidence="3">HHB-11173 SS5</strain>
    </source>
</reference>
<dbReference type="HOGENOM" id="CLU_1300246_0_0_1"/>
<proteinExistence type="predicted"/>
<accession>R7S5S4</accession>
<evidence type="ECO:0000313" key="2">
    <source>
        <dbReference type="EMBL" id="EIN04971.1"/>
    </source>
</evidence>
<dbReference type="OrthoDB" id="1938591at2759"/>
<feature type="compositionally biased region" description="Low complexity" evidence="1">
    <location>
        <begin position="90"/>
        <end position="107"/>
    </location>
</feature>
<feature type="compositionally biased region" description="Pro residues" evidence="1">
    <location>
        <begin position="129"/>
        <end position="139"/>
    </location>
</feature>
<dbReference type="GeneID" id="18880006"/>
<dbReference type="Proteomes" id="UP000054196">
    <property type="component" value="Unassembled WGS sequence"/>
</dbReference>
<evidence type="ECO:0000256" key="1">
    <source>
        <dbReference type="SAM" id="MobiDB-lite"/>
    </source>
</evidence>
<feature type="compositionally biased region" description="Low complexity" evidence="1">
    <location>
        <begin position="10"/>
        <end position="29"/>
    </location>
</feature>
<sequence>MIPGQRPVSAQQGFHQQQHPQIQPQAPQAVLQRPPQASMNSPATAGKETATHLPPNLTAASVRTPPSTAASTSTPGPSVSTPTPAPPATAKPLTNKAKATPKAKAASILKRKPSVASKNDKLIAVQPAEPAPKVVPSPDPSTSLKRKREDDSLAVRAGAPDVPSPKRPKTESERDCQPHPTVVERQRQIDAVETPEDAVAFFEQFSRQDGLC</sequence>
<keyword evidence="3" id="KW-1185">Reference proteome</keyword>
<feature type="region of interest" description="Disordered" evidence="1">
    <location>
        <begin position="1"/>
        <end position="182"/>
    </location>
</feature>
<dbReference type="RefSeq" id="XP_007387894.1">
    <property type="nucleotide sequence ID" value="XM_007387832.1"/>
</dbReference>
<evidence type="ECO:0000313" key="3">
    <source>
        <dbReference type="Proteomes" id="UP000054196"/>
    </source>
</evidence>
<dbReference type="EMBL" id="JH687552">
    <property type="protein sequence ID" value="EIN04971.1"/>
    <property type="molecule type" value="Genomic_DNA"/>
</dbReference>
<feature type="compositionally biased region" description="Basic and acidic residues" evidence="1">
    <location>
        <begin position="168"/>
        <end position="182"/>
    </location>
</feature>
<dbReference type="AlphaFoldDB" id="R7S5S4"/>
<gene>
    <name evidence="2" type="ORF">PUNSTDRAFT_138157</name>
</gene>
<dbReference type="KEGG" id="psq:PUNSTDRAFT_138157"/>
<organism evidence="2 3">
    <name type="scientific">Punctularia strigosozonata (strain HHB-11173)</name>
    <name type="common">White-rot fungus</name>
    <dbReference type="NCBI Taxonomy" id="741275"/>
    <lineage>
        <taxon>Eukaryota</taxon>
        <taxon>Fungi</taxon>
        <taxon>Dikarya</taxon>
        <taxon>Basidiomycota</taxon>
        <taxon>Agaricomycotina</taxon>
        <taxon>Agaricomycetes</taxon>
        <taxon>Corticiales</taxon>
        <taxon>Punctulariaceae</taxon>
        <taxon>Punctularia</taxon>
    </lineage>
</organism>
<protein>
    <submittedName>
        <fullName evidence="2">Uncharacterized protein</fullName>
    </submittedName>
</protein>